<evidence type="ECO:0000313" key="2">
    <source>
        <dbReference type="EMBL" id="KAG2949167.1"/>
    </source>
</evidence>
<reference evidence="2" key="1">
    <citation type="submission" date="2018-10" db="EMBL/GenBank/DDBJ databases">
        <title>Effector identification in a new, highly contiguous assembly of the strawberry crown rot pathogen Phytophthora cactorum.</title>
        <authorList>
            <person name="Armitage A.D."/>
            <person name="Nellist C.F."/>
            <person name="Bates H."/>
            <person name="Vickerstaff R.J."/>
            <person name="Harrison R.J."/>
        </authorList>
    </citation>
    <scope>NUCLEOTIDE SEQUENCE</scope>
    <source>
        <strain evidence="2">4040</strain>
    </source>
</reference>
<dbReference type="InterPro" id="IPR007527">
    <property type="entry name" value="Znf_SWIM"/>
</dbReference>
<gene>
    <name evidence="2" type="ORF">PC117_g5490</name>
</gene>
<proteinExistence type="predicted"/>
<organism evidence="2 3">
    <name type="scientific">Phytophthora cactorum</name>
    <dbReference type="NCBI Taxonomy" id="29920"/>
    <lineage>
        <taxon>Eukaryota</taxon>
        <taxon>Sar</taxon>
        <taxon>Stramenopiles</taxon>
        <taxon>Oomycota</taxon>
        <taxon>Peronosporomycetes</taxon>
        <taxon>Peronosporales</taxon>
        <taxon>Peronosporaceae</taxon>
        <taxon>Phytophthora</taxon>
    </lineage>
</organism>
<accession>A0A8T1LLM4</accession>
<dbReference type="Proteomes" id="UP000736787">
    <property type="component" value="Unassembled WGS sequence"/>
</dbReference>
<comment type="caution">
    <text evidence="2">The sequence shown here is derived from an EMBL/GenBank/DDBJ whole genome shotgun (WGS) entry which is preliminary data.</text>
</comment>
<feature type="region of interest" description="Disordered" evidence="1">
    <location>
        <begin position="207"/>
        <end position="245"/>
    </location>
</feature>
<protein>
    <submittedName>
        <fullName evidence="2">Uncharacterized protein</fullName>
    </submittedName>
</protein>
<dbReference type="AlphaFoldDB" id="A0A8T1LLM4"/>
<dbReference type="PROSITE" id="PS50966">
    <property type="entry name" value="ZF_SWIM"/>
    <property type="match status" value="1"/>
</dbReference>
<evidence type="ECO:0000256" key="1">
    <source>
        <dbReference type="SAM" id="MobiDB-lite"/>
    </source>
</evidence>
<name>A0A8T1LLM4_9STRA</name>
<evidence type="ECO:0000313" key="3">
    <source>
        <dbReference type="Proteomes" id="UP000736787"/>
    </source>
</evidence>
<dbReference type="GO" id="GO:0008270">
    <property type="term" value="F:zinc ion binding"/>
    <property type="evidence" value="ECO:0007669"/>
    <property type="project" value="InterPro"/>
</dbReference>
<sequence length="245" mass="28214">MLSIQERADALWRSVPELRRFADYFQQTWIKSRFCKWQCLWSPTGFAKTNNPVEQFNKVIKRDYTLRVRMKLCGLFKKVISLCHHRSILHPTFATKPKPATTLIARAKRLLKAKNIVVTRHTVQFLLEGGASRPSEFRCRSLIDPEDNARNAEEGERNNRRMERLGQPMVGWTVNLSTQTCGCRAFYKLGACVHLLASLKHANRKNAGWPGTERRFVDRRVKRSKPSTGAQRGRPARVSHALSVD</sequence>
<dbReference type="EMBL" id="RCMK01000096">
    <property type="protein sequence ID" value="KAG2949167.1"/>
    <property type="molecule type" value="Genomic_DNA"/>
</dbReference>
<dbReference type="VEuPathDB" id="FungiDB:PC110_g11218"/>